<sequence>MQRELRFQIPVLECQNSACASLTLPIFPNFAMGLLIFFAHIPFPHSNVEGIKAEFDVTTSFWCQLL</sequence>
<name>A0A8A1L737_AJEC8</name>
<evidence type="ECO:0000313" key="2">
    <source>
        <dbReference type="Proteomes" id="UP000663419"/>
    </source>
</evidence>
<keyword evidence="1" id="KW-0808">Transferase</keyword>
<gene>
    <name evidence="1" type="ORF">I7I53_10209</name>
</gene>
<dbReference type="AlphaFoldDB" id="A0A8A1L737"/>
<dbReference type="GO" id="GO:0008168">
    <property type="term" value="F:methyltransferase activity"/>
    <property type="evidence" value="ECO:0007669"/>
    <property type="project" value="UniProtKB-KW"/>
</dbReference>
<dbReference type="VEuPathDB" id="FungiDB:I7I53_10209"/>
<proteinExistence type="predicted"/>
<evidence type="ECO:0000313" key="1">
    <source>
        <dbReference type="EMBL" id="QSS49766.1"/>
    </source>
</evidence>
<protein>
    <submittedName>
        <fullName evidence="1">tRNA (Cytosine-5-)-methyltransferase NCL1</fullName>
    </submittedName>
</protein>
<accession>A0A8A1L737</accession>
<dbReference type="EMBL" id="CP069102">
    <property type="protein sequence ID" value="QSS49766.1"/>
    <property type="molecule type" value="Genomic_DNA"/>
</dbReference>
<reference evidence="1" key="1">
    <citation type="submission" date="2021-01" db="EMBL/GenBank/DDBJ databases">
        <title>Chromosome-level genome assembly of a human fungal pathogen reveals clustering of transcriptionally co-regulated genes.</title>
        <authorList>
            <person name="Voorhies M."/>
            <person name="Cohen S."/>
            <person name="Shea T.P."/>
            <person name="Petrus S."/>
            <person name="Munoz J.F."/>
            <person name="Poplawski S."/>
            <person name="Goldman W.E."/>
            <person name="Michael T."/>
            <person name="Cuomo C.A."/>
            <person name="Sil A."/>
            <person name="Beyhan S."/>
        </authorList>
    </citation>
    <scope>NUCLEOTIDE SEQUENCE</scope>
    <source>
        <strain evidence="1">H88</strain>
    </source>
</reference>
<organism evidence="1 2">
    <name type="scientific">Ajellomyces capsulatus (strain H88)</name>
    <name type="common">Darling's disease fungus</name>
    <name type="synonym">Histoplasma capsulatum</name>
    <dbReference type="NCBI Taxonomy" id="544711"/>
    <lineage>
        <taxon>Eukaryota</taxon>
        <taxon>Fungi</taxon>
        <taxon>Dikarya</taxon>
        <taxon>Ascomycota</taxon>
        <taxon>Pezizomycotina</taxon>
        <taxon>Eurotiomycetes</taxon>
        <taxon>Eurotiomycetidae</taxon>
        <taxon>Onygenales</taxon>
        <taxon>Ajellomycetaceae</taxon>
        <taxon>Histoplasma</taxon>
    </lineage>
</organism>
<dbReference type="GO" id="GO:0032259">
    <property type="term" value="P:methylation"/>
    <property type="evidence" value="ECO:0007669"/>
    <property type="project" value="UniProtKB-KW"/>
</dbReference>
<keyword evidence="1" id="KW-0489">Methyltransferase</keyword>
<dbReference type="Proteomes" id="UP000663419">
    <property type="component" value="Chromosome 1"/>
</dbReference>